<accession>A0AAD3SAN3</accession>
<evidence type="ECO:0000313" key="2">
    <source>
        <dbReference type="Proteomes" id="UP001279734"/>
    </source>
</evidence>
<name>A0AAD3SAN3_NEPGR</name>
<comment type="caution">
    <text evidence="1">The sequence shown here is derived from an EMBL/GenBank/DDBJ whole genome shotgun (WGS) entry which is preliminary data.</text>
</comment>
<gene>
    <name evidence="1" type="ORF">Nepgr_009508</name>
</gene>
<dbReference type="EMBL" id="BSYO01000007">
    <property type="protein sequence ID" value="GMH07668.1"/>
    <property type="molecule type" value="Genomic_DNA"/>
</dbReference>
<dbReference type="Proteomes" id="UP001279734">
    <property type="component" value="Unassembled WGS sequence"/>
</dbReference>
<reference evidence="1" key="1">
    <citation type="submission" date="2023-05" db="EMBL/GenBank/DDBJ databases">
        <title>Nepenthes gracilis genome sequencing.</title>
        <authorList>
            <person name="Fukushima K."/>
        </authorList>
    </citation>
    <scope>NUCLEOTIDE SEQUENCE</scope>
    <source>
        <strain evidence="1">SING2019-196</strain>
    </source>
</reference>
<organism evidence="1 2">
    <name type="scientific">Nepenthes gracilis</name>
    <name type="common">Slender pitcher plant</name>
    <dbReference type="NCBI Taxonomy" id="150966"/>
    <lineage>
        <taxon>Eukaryota</taxon>
        <taxon>Viridiplantae</taxon>
        <taxon>Streptophyta</taxon>
        <taxon>Embryophyta</taxon>
        <taxon>Tracheophyta</taxon>
        <taxon>Spermatophyta</taxon>
        <taxon>Magnoliopsida</taxon>
        <taxon>eudicotyledons</taxon>
        <taxon>Gunneridae</taxon>
        <taxon>Pentapetalae</taxon>
        <taxon>Caryophyllales</taxon>
        <taxon>Nepenthaceae</taxon>
        <taxon>Nepenthes</taxon>
    </lineage>
</organism>
<sequence length="188" mass="19696">MGPTGPPAGRQVLLPDLLGPTAGAARVGAQVLLPDLMGPTSGAARVGAQVLLPDLMGPTCWAARVGAKFYGTSWVRSFGAKFCCRPLGSDWAGPLGLAPSFVVLSDWAARVGAKFCCDLLGPTTGRAGLAPSFVARPHGSDRAARVGAKFCCDLLSDWAARVGAKFYLFRLIRRLAPKFYFDCLVPTG</sequence>
<evidence type="ECO:0000313" key="1">
    <source>
        <dbReference type="EMBL" id="GMH07668.1"/>
    </source>
</evidence>
<dbReference type="AlphaFoldDB" id="A0AAD3SAN3"/>
<proteinExistence type="predicted"/>
<protein>
    <submittedName>
        <fullName evidence="1">Uncharacterized protein</fullName>
    </submittedName>
</protein>
<keyword evidence="2" id="KW-1185">Reference proteome</keyword>